<feature type="region of interest" description="Disordered" evidence="2">
    <location>
        <begin position="95"/>
        <end position="116"/>
    </location>
</feature>
<keyword evidence="4" id="KW-1185">Reference proteome</keyword>
<accession>U2YMX4</accession>
<evidence type="ECO:0000256" key="1">
    <source>
        <dbReference type="SAM" id="Coils"/>
    </source>
</evidence>
<dbReference type="OrthoDB" id="7569374at2"/>
<dbReference type="AlphaFoldDB" id="U2YMX4"/>
<keyword evidence="1" id="KW-0175">Coiled coil</keyword>
<protein>
    <recommendedName>
        <fullName evidence="5">Poly(3-hydroxyalkanoate) polymerase subunit PhaE</fullName>
    </recommendedName>
</protein>
<gene>
    <name evidence="3" type="ORF">NT2_07_01400</name>
</gene>
<feature type="coiled-coil region" evidence="1">
    <location>
        <begin position="10"/>
        <end position="94"/>
    </location>
</feature>
<evidence type="ECO:0000313" key="3">
    <source>
        <dbReference type="EMBL" id="GAD50140.1"/>
    </source>
</evidence>
<reference evidence="3 4" key="1">
    <citation type="submission" date="2013-09" db="EMBL/GenBank/DDBJ databases">
        <title>Whole genome shotgun sequence of Novosphingobium tardaugens NBRC 16725.</title>
        <authorList>
            <person name="Isaki S."/>
            <person name="Hosoyama A."/>
            <person name="Tsuchikane K."/>
            <person name="Katsumata H."/>
            <person name="Ando Y."/>
            <person name="Yamazaki S."/>
            <person name="Fujita N."/>
        </authorList>
    </citation>
    <scope>NUCLEOTIDE SEQUENCE [LARGE SCALE GENOMIC DNA]</scope>
    <source>
        <strain evidence="3 4">NBRC 16725</strain>
    </source>
</reference>
<dbReference type="Proteomes" id="UP000016568">
    <property type="component" value="Unassembled WGS sequence"/>
</dbReference>
<comment type="caution">
    <text evidence="3">The sequence shown here is derived from an EMBL/GenBank/DDBJ whole genome shotgun (WGS) entry which is preliminary data.</text>
</comment>
<organism evidence="3 4">
    <name type="scientific">Caenibius tardaugens NBRC 16725</name>
    <dbReference type="NCBI Taxonomy" id="1219035"/>
    <lineage>
        <taxon>Bacteria</taxon>
        <taxon>Pseudomonadati</taxon>
        <taxon>Pseudomonadota</taxon>
        <taxon>Alphaproteobacteria</taxon>
        <taxon>Sphingomonadales</taxon>
        <taxon>Erythrobacteraceae</taxon>
        <taxon>Caenibius</taxon>
    </lineage>
</organism>
<evidence type="ECO:0008006" key="5">
    <source>
        <dbReference type="Google" id="ProtNLM"/>
    </source>
</evidence>
<dbReference type="RefSeq" id="WP_021690958.1">
    <property type="nucleotide sequence ID" value="NZ_BASZ01000007.1"/>
</dbReference>
<proteinExistence type="predicted"/>
<name>U2YMX4_9SPHN</name>
<dbReference type="EMBL" id="BASZ01000007">
    <property type="protein sequence ID" value="GAD50140.1"/>
    <property type="molecule type" value="Genomic_DNA"/>
</dbReference>
<evidence type="ECO:0000313" key="4">
    <source>
        <dbReference type="Proteomes" id="UP000016568"/>
    </source>
</evidence>
<dbReference type="KEGG" id="ntd:EGO55_06065"/>
<evidence type="ECO:0000256" key="2">
    <source>
        <dbReference type="SAM" id="MobiDB-lite"/>
    </source>
</evidence>
<sequence length="116" mass="13224">MAKQSEFDPLAAWQRMISQWERQLNDLSSKISSNETFAGSMNQATKLTLATRKSMEDNLDRLVRSMQLATQAQMSEALDRMDRIEQKLDALVAMQARSETPIARPRRTRKPADPAN</sequence>